<dbReference type="PANTHER" id="PTHR11346:SF147">
    <property type="entry name" value="GALECTIN"/>
    <property type="match status" value="1"/>
</dbReference>
<sequence>MNVILYIRKEHLRFPLNIKLPDNLECGNKIYVHGAAPPDATRFSLNLKNAEKDANTFFHFNPRFDEGAVVRNSKLDEAWGDEERDGENPFVPGEPFLITVTPTVDGYEVEVNGIPFTTYAHREGMSLCDVTHITMGGDVTVYGIHIPLSTIRIPVVLRIPNNTFLGDIVVLKGEIPSGADRFAVNLQCGIDEGADIMYHFNPRFGDNALVCNNRCADSWGAEERLDSLPVGPGDSFTLCIVAAKEAYLPFLNGNPLPAFAHRLDMSAACSICVDGDVRLTDVTIDCPPVRLPPQVPDLDIKSFEDQTMQAFYPSNPITLKLSSSFGPGKAVYVSGRIAGDPSRFKVNLQCGEAEDSGVALHFNPRWDSDGGPVLVLNSLDDGAWGEEIREPNVVPLDSEIEIYILCTDSGYTVLLNGDVAVASFPHRMDASRVSHVEVDGCFAVSRLMAP</sequence>
<evidence type="ECO:0000256" key="2">
    <source>
        <dbReference type="RuleBase" id="RU102079"/>
    </source>
</evidence>
<feature type="domain" description="Galectin" evidence="3">
    <location>
        <begin position="16"/>
        <end position="147"/>
    </location>
</feature>
<feature type="non-terminal residue" evidence="4">
    <location>
        <position position="450"/>
    </location>
</feature>
<dbReference type="OrthoDB" id="5795596at2759"/>
<dbReference type="EMBL" id="KK116272">
    <property type="protein sequence ID" value="KFM67265.1"/>
    <property type="molecule type" value="Genomic_DNA"/>
</dbReference>
<evidence type="ECO:0000259" key="3">
    <source>
        <dbReference type="PROSITE" id="PS51304"/>
    </source>
</evidence>
<evidence type="ECO:0000313" key="4">
    <source>
        <dbReference type="EMBL" id="KFM67265.1"/>
    </source>
</evidence>
<keyword evidence="1 2" id="KW-0430">Lectin</keyword>
<dbReference type="OMA" id="DADFFEP"/>
<reference evidence="4 5" key="1">
    <citation type="submission" date="2013-11" db="EMBL/GenBank/DDBJ databases">
        <title>Genome sequencing of Stegodyphus mimosarum.</title>
        <authorList>
            <person name="Bechsgaard J."/>
        </authorList>
    </citation>
    <scope>NUCLEOTIDE SEQUENCE [LARGE SCALE GENOMIC DNA]</scope>
</reference>
<accession>A0A087TQ76</accession>
<gene>
    <name evidence="4" type="ORF">X975_20926</name>
</gene>
<dbReference type="CDD" id="cd00070">
    <property type="entry name" value="GLECT"/>
    <property type="match status" value="3"/>
</dbReference>
<dbReference type="SUPFAM" id="SSF49899">
    <property type="entry name" value="Concanavalin A-like lectins/glucanases"/>
    <property type="match status" value="3"/>
</dbReference>
<dbReference type="InterPro" id="IPR013320">
    <property type="entry name" value="ConA-like_dom_sf"/>
</dbReference>
<dbReference type="Proteomes" id="UP000054359">
    <property type="component" value="Unassembled WGS sequence"/>
</dbReference>
<organism evidence="4 5">
    <name type="scientific">Stegodyphus mimosarum</name>
    <name type="common">African social velvet spider</name>
    <dbReference type="NCBI Taxonomy" id="407821"/>
    <lineage>
        <taxon>Eukaryota</taxon>
        <taxon>Metazoa</taxon>
        <taxon>Ecdysozoa</taxon>
        <taxon>Arthropoda</taxon>
        <taxon>Chelicerata</taxon>
        <taxon>Arachnida</taxon>
        <taxon>Araneae</taxon>
        <taxon>Araneomorphae</taxon>
        <taxon>Entelegynae</taxon>
        <taxon>Eresoidea</taxon>
        <taxon>Eresidae</taxon>
        <taxon>Stegodyphus</taxon>
    </lineage>
</organism>
<dbReference type="PANTHER" id="PTHR11346">
    <property type="entry name" value="GALECTIN"/>
    <property type="match status" value="1"/>
</dbReference>
<dbReference type="InterPro" id="IPR044156">
    <property type="entry name" value="Galectin-like"/>
</dbReference>
<protein>
    <recommendedName>
        <fullName evidence="2">Galectin</fullName>
    </recommendedName>
</protein>
<feature type="domain" description="Galectin" evidence="3">
    <location>
        <begin position="317"/>
        <end position="450"/>
    </location>
</feature>
<dbReference type="AlphaFoldDB" id="A0A087TQ76"/>
<feature type="domain" description="Galectin" evidence="3">
    <location>
        <begin position="155"/>
        <end position="285"/>
    </location>
</feature>
<keyword evidence="5" id="KW-1185">Reference proteome</keyword>
<dbReference type="Pfam" id="PF00337">
    <property type="entry name" value="Gal-bind_lectin"/>
    <property type="match status" value="3"/>
</dbReference>
<evidence type="ECO:0000313" key="5">
    <source>
        <dbReference type="Proteomes" id="UP000054359"/>
    </source>
</evidence>
<dbReference type="PROSITE" id="PS51304">
    <property type="entry name" value="GALECTIN"/>
    <property type="match status" value="3"/>
</dbReference>
<dbReference type="SMART" id="SM00908">
    <property type="entry name" value="Gal-bind_lectin"/>
    <property type="match status" value="3"/>
</dbReference>
<name>A0A087TQ76_STEMI</name>
<dbReference type="Gene3D" id="2.60.120.200">
    <property type="match status" value="3"/>
</dbReference>
<dbReference type="GO" id="GO:0030246">
    <property type="term" value="F:carbohydrate binding"/>
    <property type="evidence" value="ECO:0007669"/>
    <property type="project" value="UniProtKB-UniRule"/>
</dbReference>
<dbReference type="SMART" id="SM00276">
    <property type="entry name" value="GLECT"/>
    <property type="match status" value="3"/>
</dbReference>
<dbReference type="GO" id="GO:0016936">
    <property type="term" value="F:galactoside binding"/>
    <property type="evidence" value="ECO:0007669"/>
    <property type="project" value="TreeGrafter"/>
</dbReference>
<dbReference type="STRING" id="407821.A0A087TQ76"/>
<dbReference type="InterPro" id="IPR001079">
    <property type="entry name" value="Galectin_CRD"/>
</dbReference>
<evidence type="ECO:0000256" key="1">
    <source>
        <dbReference type="ARBA" id="ARBA00022734"/>
    </source>
</evidence>
<proteinExistence type="predicted"/>